<name>A0A6L7HYC7_9GAMM</name>
<gene>
    <name evidence="9" type="ORF">GNT65_11660</name>
</gene>
<accession>A0A6L7HYC7</accession>
<keyword evidence="6 7" id="KW-0408">Iron</keyword>
<dbReference type="GO" id="GO:0005886">
    <property type="term" value="C:plasma membrane"/>
    <property type="evidence" value="ECO:0007669"/>
    <property type="project" value="TreeGrafter"/>
</dbReference>
<keyword evidence="2 7" id="KW-0349">Heme</keyword>
<feature type="transmembrane region" description="Helical" evidence="7">
    <location>
        <begin position="107"/>
        <end position="130"/>
    </location>
</feature>
<dbReference type="InterPro" id="IPR005616">
    <property type="entry name" value="CcmH/CycL/Ccl2/NrfF_N"/>
</dbReference>
<evidence type="ECO:0000256" key="4">
    <source>
        <dbReference type="ARBA" id="ARBA00022729"/>
    </source>
</evidence>
<keyword evidence="4 7" id="KW-0732">Signal</keyword>
<feature type="signal peptide" evidence="7">
    <location>
        <begin position="1"/>
        <end position="24"/>
    </location>
</feature>
<comment type="caution">
    <text evidence="9">The sequence shown here is derived from an EMBL/GenBank/DDBJ whole genome shotgun (WGS) entry which is preliminary data.</text>
</comment>
<dbReference type="GO" id="GO:0046872">
    <property type="term" value="F:metal ion binding"/>
    <property type="evidence" value="ECO:0007669"/>
    <property type="project" value="UniProtKB-KW"/>
</dbReference>
<dbReference type="InterPro" id="IPR051263">
    <property type="entry name" value="C-type_cytochrome_biogenesis"/>
</dbReference>
<dbReference type="GO" id="GO:0017004">
    <property type="term" value="P:cytochrome complex assembly"/>
    <property type="evidence" value="ECO:0007669"/>
    <property type="project" value="UniProtKB-KW"/>
</dbReference>
<feature type="domain" description="CcmH/CycL/Ccl2/NrfF N-terminal" evidence="8">
    <location>
        <begin position="31"/>
        <end position="135"/>
    </location>
</feature>
<dbReference type="Proteomes" id="UP000474778">
    <property type="component" value="Unassembled WGS sequence"/>
</dbReference>
<keyword evidence="7" id="KW-0812">Transmembrane</keyword>
<keyword evidence="7" id="KW-1133">Transmembrane helix</keyword>
<reference evidence="9 10" key="1">
    <citation type="submission" date="2019-12" db="EMBL/GenBank/DDBJ databases">
        <title>Shewanella insulae sp. nov., isolated from a tidal flat.</title>
        <authorList>
            <person name="Yoon J.-H."/>
        </authorList>
    </citation>
    <scope>NUCLEOTIDE SEQUENCE [LARGE SCALE GENOMIC DNA]</scope>
    <source>
        <strain evidence="9 10">JBTF-M18</strain>
    </source>
</reference>
<evidence type="ECO:0000256" key="6">
    <source>
        <dbReference type="ARBA" id="ARBA00023004"/>
    </source>
</evidence>
<comment type="function">
    <text evidence="7">Possible subunit of a heme lyase.</text>
</comment>
<dbReference type="Gene3D" id="1.10.8.640">
    <property type="entry name" value="Cytochrome C biogenesis protein"/>
    <property type="match status" value="1"/>
</dbReference>
<evidence type="ECO:0000256" key="1">
    <source>
        <dbReference type="ARBA" id="ARBA00010342"/>
    </source>
</evidence>
<organism evidence="9 10">
    <name type="scientific">Shewanella insulae</name>
    <dbReference type="NCBI Taxonomy" id="2681496"/>
    <lineage>
        <taxon>Bacteria</taxon>
        <taxon>Pseudomonadati</taxon>
        <taxon>Pseudomonadota</taxon>
        <taxon>Gammaproteobacteria</taxon>
        <taxon>Alteromonadales</taxon>
        <taxon>Shewanellaceae</taxon>
        <taxon>Shewanella</taxon>
    </lineage>
</organism>
<evidence type="ECO:0000256" key="2">
    <source>
        <dbReference type="ARBA" id="ARBA00022617"/>
    </source>
</evidence>
<dbReference type="Pfam" id="PF03918">
    <property type="entry name" value="CcmH"/>
    <property type="match status" value="1"/>
</dbReference>
<proteinExistence type="inferred from homology"/>
<keyword evidence="3 7" id="KW-0479">Metal-binding</keyword>
<dbReference type="AlphaFoldDB" id="A0A6L7HYC7"/>
<dbReference type="InterPro" id="IPR038297">
    <property type="entry name" value="CcmH/CycL/NrfF/Ccl2_sf"/>
</dbReference>
<dbReference type="PANTHER" id="PTHR47870">
    <property type="entry name" value="CYTOCHROME C-TYPE BIOGENESIS PROTEIN CCMH"/>
    <property type="match status" value="1"/>
</dbReference>
<sequence>MKGSWILLLVVTLVTLLGPTRAQAPTETHGNPQWRTPAQLKHQAIEIAAGLRCPMSANQSLQDSQSPIANELKAEIYLQLEQGKTSDEIVDFMVARYGERIRYMPSLSAGTALLFFAPLCLLALAIFWYLRQAGSAASFNTSQEDRS</sequence>
<dbReference type="EMBL" id="WRPA01000009">
    <property type="protein sequence ID" value="MXR69329.1"/>
    <property type="molecule type" value="Genomic_DNA"/>
</dbReference>
<feature type="chain" id="PRO_5027155748" description="Cytochrome c-type biogenesis protein" evidence="7">
    <location>
        <begin position="25"/>
        <end position="147"/>
    </location>
</feature>
<evidence type="ECO:0000313" key="10">
    <source>
        <dbReference type="Proteomes" id="UP000474778"/>
    </source>
</evidence>
<dbReference type="PANTHER" id="PTHR47870:SF1">
    <property type="entry name" value="CYTOCHROME C-TYPE BIOGENESIS PROTEIN CCMH"/>
    <property type="match status" value="1"/>
</dbReference>
<keyword evidence="7" id="KW-0472">Membrane</keyword>
<keyword evidence="5" id="KW-0201">Cytochrome c-type biogenesis</keyword>
<protein>
    <recommendedName>
        <fullName evidence="7">Cytochrome c-type biogenesis protein</fullName>
    </recommendedName>
</protein>
<evidence type="ECO:0000259" key="8">
    <source>
        <dbReference type="Pfam" id="PF03918"/>
    </source>
</evidence>
<evidence type="ECO:0000256" key="3">
    <source>
        <dbReference type="ARBA" id="ARBA00022723"/>
    </source>
</evidence>
<keyword evidence="10" id="KW-1185">Reference proteome</keyword>
<evidence type="ECO:0000256" key="5">
    <source>
        <dbReference type="ARBA" id="ARBA00022748"/>
    </source>
</evidence>
<evidence type="ECO:0000256" key="7">
    <source>
        <dbReference type="RuleBase" id="RU364112"/>
    </source>
</evidence>
<dbReference type="CDD" id="cd16378">
    <property type="entry name" value="CcmH_N"/>
    <property type="match status" value="1"/>
</dbReference>
<evidence type="ECO:0000313" key="9">
    <source>
        <dbReference type="EMBL" id="MXR69329.1"/>
    </source>
</evidence>
<comment type="similarity">
    <text evidence="1 7">Belongs to the CcmH/CycL/Ccl2/NrfF family.</text>
</comment>